<comment type="caution">
    <text evidence="3">The sequence shown here is derived from an EMBL/GenBank/DDBJ whole genome shotgun (WGS) entry which is preliminary data.</text>
</comment>
<evidence type="ECO:0000256" key="1">
    <source>
        <dbReference type="ARBA" id="ARBA00007637"/>
    </source>
</evidence>
<accession>A0A6M1PKD0</accession>
<sequence length="313" mass="34537">MRYIVTGAGGFIGSSLCDQLRREGHEVVRIFRSPPASAANSVGAYEDIAADVLTDGFTGLRLGGDAVIHLAAANDIVSRDGREGLKLSLIGTKNVLDFAVNNGIPQMIFFSTIQVLGSELQGMITEESAVLPENDYAANHAVAELYTEMYARKGLLRAVSIRPTNVYGHFSSPTINRWSLVPACFCREAFFNKTITIRSSGRQRRNFVNVESVAKATSAVLANFPSSYDTLNIGSPFHMTILEAAKCVKQIHDEMYPDPVQLLILGDEPQQENRFEISLRKLEDRYGFKEHLGAGDFRKEIGLIFRSLERSAQ</sequence>
<evidence type="ECO:0000259" key="2">
    <source>
        <dbReference type="Pfam" id="PF01370"/>
    </source>
</evidence>
<dbReference type="CDD" id="cd08946">
    <property type="entry name" value="SDR_e"/>
    <property type="match status" value="1"/>
</dbReference>
<reference evidence="3 4" key="1">
    <citation type="submission" date="2020-02" db="EMBL/GenBank/DDBJ databases">
        <authorList>
            <person name="Gao J."/>
            <person name="Sun J."/>
        </authorList>
    </citation>
    <scope>NUCLEOTIDE SEQUENCE [LARGE SCALE GENOMIC DNA]</scope>
    <source>
        <strain evidence="3 4">7124</strain>
    </source>
</reference>
<feature type="domain" description="NAD-dependent epimerase/dehydratase" evidence="2">
    <location>
        <begin position="4"/>
        <end position="234"/>
    </location>
</feature>
<proteinExistence type="inferred from homology"/>
<organism evidence="3 4">
    <name type="scientific">Paenibacillus apii</name>
    <dbReference type="NCBI Taxonomy" id="1850370"/>
    <lineage>
        <taxon>Bacteria</taxon>
        <taxon>Bacillati</taxon>
        <taxon>Bacillota</taxon>
        <taxon>Bacilli</taxon>
        <taxon>Bacillales</taxon>
        <taxon>Paenibacillaceae</taxon>
        <taxon>Paenibacillus</taxon>
    </lineage>
</organism>
<dbReference type="RefSeq" id="WP_165099421.1">
    <property type="nucleotide sequence ID" value="NZ_JAAKGU010000006.1"/>
</dbReference>
<dbReference type="AlphaFoldDB" id="A0A6M1PKD0"/>
<dbReference type="InterPro" id="IPR036291">
    <property type="entry name" value="NAD(P)-bd_dom_sf"/>
</dbReference>
<dbReference type="Gene3D" id="3.40.50.720">
    <property type="entry name" value="NAD(P)-binding Rossmann-like Domain"/>
    <property type="match status" value="1"/>
</dbReference>
<evidence type="ECO:0000313" key="3">
    <source>
        <dbReference type="EMBL" id="NGM83666.1"/>
    </source>
</evidence>
<dbReference type="Proteomes" id="UP000480151">
    <property type="component" value="Unassembled WGS sequence"/>
</dbReference>
<comment type="similarity">
    <text evidence="1">Belongs to the NAD(P)-dependent epimerase/dehydratase family.</text>
</comment>
<name>A0A6M1PKD0_9BACL</name>
<keyword evidence="4" id="KW-1185">Reference proteome</keyword>
<dbReference type="InterPro" id="IPR001509">
    <property type="entry name" value="Epimerase_deHydtase"/>
</dbReference>
<dbReference type="EMBL" id="JAAKGU010000006">
    <property type="protein sequence ID" value="NGM83666.1"/>
    <property type="molecule type" value="Genomic_DNA"/>
</dbReference>
<dbReference type="SUPFAM" id="SSF51735">
    <property type="entry name" value="NAD(P)-binding Rossmann-fold domains"/>
    <property type="match status" value="1"/>
</dbReference>
<evidence type="ECO:0000313" key="4">
    <source>
        <dbReference type="Proteomes" id="UP000480151"/>
    </source>
</evidence>
<protein>
    <submittedName>
        <fullName evidence="3">NAD(P)-dependent oxidoreductase</fullName>
    </submittedName>
</protein>
<dbReference type="Pfam" id="PF01370">
    <property type="entry name" value="Epimerase"/>
    <property type="match status" value="1"/>
</dbReference>
<dbReference type="PANTHER" id="PTHR43000">
    <property type="entry name" value="DTDP-D-GLUCOSE 4,6-DEHYDRATASE-RELATED"/>
    <property type="match status" value="1"/>
</dbReference>
<gene>
    <name evidence="3" type="ORF">G5B47_14690</name>
</gene>